<dbReference type="AlphaFoldDB" id="A0A7Y9J1D6"/>
<keyword evidence="2" id="KW-0472">Membrane</keyword>
<accession>A0A7Y9J1D6</accession>
<feature type="compositionally biased region" description="Basic and acidic residues" evidence="1">
    <location>
        <begin position="1"/>
        <end position="10"/>
    </location>
</feature>
<dbReference type="RefSeq" id="WP_179752486.1">
    <property type="nucleotide sequence ID" value="NZ_BAAAGN010000010.1"/>
</dbReference>
<feature type="region of interest" description="Disordered" evidence="1">
    <location>
        <begin position="1"/>
        <end position="34"/>
    </location>
</feature>
<keyword evidence="2" id="KW-1133">Transmembrane helix</keyword>
<dbReference type="Proteomes" id="UP000521922">
    <property type="component" value="Unassembled WGS sequence"/>
</dbReference>
<sequence length="215" mass="21959">MSTHHERCADPRTLPGPAASPVTAPAPPQDAPRRGLRHWAREGLLTTAAAGGLLCLLALAAAVFLDTTLVLFRTGSMSPAMPAGAVAVVRAVPAAEVAVGDVVTVERPGALPVTHRVTATAADPAGPPASRLLTLKGDANASADPRPYAVERVRRVVVSAPHLGSWIDRARSPVALGLTTLGVGGLVTWTFWPASAGTPSGPGPGAGSRRRPARR</sequence>
<feature type="region of interest" description="Disordered" evidence="1">
    <location>
        <begin position="194"/>
        <end position="215"/>
    </location>
</feature>
<comment type="caution">
    <text evidence="3">The sequence shown here is derived from an EMBL/GenBank/DDBJ whole genome shotgun (WGS) entry which is preliminary data.</text>
</comment>
<feature type="transmembrane region" description="Helical" evidence="2">
    <location>
        <begin position="48"/>
        <end position="72"/>
    </location>
</feature>
<evidence type="ECO:0000256" key="2">
    <source>
        <dbReference type="SAM" id="Phobius"/>
    </source>
</evidence>
<proteinExistence type="predicted"/>
<reference evidence="3 4" key="1">
    <citation type="submission" date="2020-07" db="EMBL/GenBank/DDBJ databases">
        <title>Sequencing the genomes of 1000 actinobacteria strains.</title>
        <authorList>
            <person name="Klenk H.-P."/>
        </authorList>
    </citation>
    <scope>NUCLEOTIDE SEQUENCE [LARGE SCALE GENOMIC DNA]</scope>
    <source>
        <strain evidence="3 4">DSM 7487</strain>
    </source>
</reference>
<evidence type="ECO:0000256" key="1">
    <source>
        <dbReference type="SAM" id="MobiDB-lite"/>
    </source>
</evidence>
<name>A0A7Y9J1D6_9ACTN</name>
<dbReference type="GO" id="GO:0016787">
    <property type="term" value="F:hydrolase activity"/>
    <property type="evidence" value="ECO:0007669"/>
    <property type="project" value="UniProtKB-KW"/>
</dbReference>
<evidence type="ECO:0000313" key="3">
    <source>
        <dbReference type="EMBL" id="NYD23046.1"/>
    </source>
</evidence>
<dbReference type="EC" id="3.4.-.-" evidence="3"/>
<keyword evidence="2" id="KW-0812">Transmembrane</keyword>
<dbReference type="EMBL" id="JACCBB010000001">
    <property type="protein sequence ID" value="NYD23046.1"/>
    <property type="molecule type" value="Genomic_DNA"/>
</dbReference>
<evidence type="ECO:0000313" key="4">
    <source>
        <dbReference type="Proteomes" id="UP000521922"/>
    </source>
</evidence>
<gene>
    <name evidence="3" type="ORF">BJ968_002586</name>
</gene>
<protein>
    <submittedName>
        <fullName evidence="3">Signal peptidase</fullName>
        <ecNumber evidence="3">3.4.-.-</ecNumber>
    </submittedName>
</protein>
<keyword evidence="4" id="KW-1185">Reference proteome</keyword>
<keyword evidence="3" id="KW-0378">Hydrolase</keyword>
<organism evidence="3 4">
    <name type="scientific">Kineococcus aurantiacus</name>
    <dbReference type="NCBI Taxonomy" id="37633"/>
    <lineage>
        <taxon>Bacteria</taxon>
        <taxon>Bacillati</taxon>
        <taxon>Actinomycetota</taxon>
        <taxon>Actinomycetes</taxon>
        <taxon>Kineosporiales</taxon>
        <taxon>Kineosporiaceae</taxon>
        <taxon>Kineococcus</taxon>
    </lineage>
</organism>